<gene>
    <name evidence="2" type="ORF">HGA07_06630</name>
</gene>
<dbReference type="PANTHER" id="PTHR37017">
    <property type="entry name" value="AB HYDROLASE-1 DOMAIN-CONTAINING PROTEIN-RELATED"/>
    <property type="match status" value="1"/>
</dbReference>
<keyword evidence="3" id="KW-1185">Reference proteome</keyword>
<evidence type="ECO:0000313" key="2">
    <source>
        <dbReference type="EMBL" id="NKY85299.1"/>
    </source>
</evidence>
<dbReference type="EMBL" id="JAAXPE010000004">
    <property type="protein sequence ID" value="NKY85299.1"/>
    <property type="molecule type" value="Genomic_DNA"/>
</dbReference>
<name>A0A7X6LVD9_9NOCA</name>
<dbReference type="InterPro" id="IPR029058">
    <property type="entry name" value="AB_hydrolase_fold"/>
</dbReference>
<evidence type="ECO:0000313" key="3">
    <source>
        <dbReference type="Proteomes" id="UP000523447"/>
    </source>
</evidence>
<accession>A0A7X6LVD9</accession>
<dbReference type="PANTHER" id="PTHR37017:SF11">
    <property type="entry name" value="ESTERASE_LIPASE_THIOESTERASE DOMAIN-CONTAINING PROTEIN"/>
    <property type="match status" value="1"/>
</dbReference>
<dbReference type="Proteomes" id="UP000523447">
    <property type="component" value="Unassembled WGS sequence"/>
</dbReference>
<dbReference type="RefSeq" id="WP_040719307.1">
    <property type="nucleotide sequence ID" value="NZ_CAWPHS010000034.1"/>
</dbReference>
<dbReference type="SUPFAM" id="SSF53474">
    <property type="entry name" value="alpha/beta-Hydrolases"/>
    <property type="match status" value="1"/>
</dbReference>
<comment type="caution">
    <text evidence="2">The sequence shown here is derived from an EMBL/GenBank/DDBJ whole genome shotgun (WGS) entry which is preliminary data.</text>
</comment>
<feature type="domain" description="AB hydrolase-1" evidence="1">
    <location>
        <begin position="5"/>
        <end position="217"/>
    </location>
</feature>
<dbReference type="GO" id="GO:0016787">
    <property type="term" value="F:hydrolase activity"/>
    <property type="evidence" value="ECO:0007669"/>
    <property type="project" value="UniProtKB-KW"/>
</dbReference>
<dbReference type="Gene3D" id="3.40.50.1820">
    <property type="entry name" value="alpha/beta hydrolase"/>
    <property type="match status" value="1"/>
</dbReference>
<dbReference type="InterPro" id="IPR052897">
    <property type="entry name" value="Sec-Metab_Biosynth_Hydrolase"/>
</dbReference>
<dbReference type="InterPro" id="IPR000073">
    <property type="entry name" value="AB_hydrolase_1"/>
</dbReference>
<keyword evidence="2" id="KW-0378">Hydrolase</keyword>
<proteinExistence type="predicted"/>
<evidence type="ECO:0000259" key="1">
    <source>
        <dbReference type="Pfam" id="PF12697"/>
    </source>
</evidence>
<dbReference type="Pfam" id="PF12697">
    <property type="entry name" value="Abhydrolase_6"/>
    <property type="match status" value="1"/>
</dbReference>
<protein>
    <submittedName>
        <fullName evidence="2">Alpha/beta hydrolase</fullName>
    </submittedName>
</protein>
<organism evidence="2 3">
    <name type="scientific">Nocardia veterana</name>
    <dbReference type="NCBI Taxonomy" id="132249"/>
    <lineage>
        <taxon>Bacteria</taxon>
        <taxon>Bacillati</taxon>
        <taxon>Actinomycetota</taxon>
        <taxon>Actinomycetes</taxon>
        <taxon>Mycobacteriales</taxon>
        <taxon>Nocardiaceae</taxon>
        <taxon>Nocardia</taxon>
    </lineage>
</organism>
<sequence>MRTAFVFVSGAGTDAWYWHLLADDLRSRGHLVATPELPCDDDAAGLSAYADVVTAVVDDPARTVVVAHSFGGFTAPLVCGRAPIRRLVLLSAMVPRPGESAAEWWAATGYDRARRRQDEADGRPPDDEDALFFHDVAPELAAQARAHDRRQSSTPYTEPWPLLAWPRTPTNFLLCRHDRFLPAAFMRGVVDERLGLVPDEIDGGHMVALSRPGQVADRLAAYAAMPASDHA</sequence>
<reference evidence="2 3" key="1">
    <citation type="submission" date="2020-04" db="EMBL/GenBank/DDBJ databases">
        <title>MicrobeNet Type strains.</title>
        <authorList>
            <person name="Nicholson A.C."/>
        </authorList>
    </citation>
    <scope>NUCLEOTIDE SEQUENCE [LARGE SCALE GENOMIC DNA]</scope>
    <source>
        <strain evidence="2 3">DSM 44445</strain>
    </source>
</reference>
<dbReference type="AlphaFoldDB" id="A0A7X6LVD9"/>